<name>A0AC34GR96_9BILA</name>
<reference evidence="2" key="1">
    <citation type="submission" date="2022-11" db="UniProtKB">
        <authorList>
            <consortium name="WormBaseParasite"/>
        </authorList>
    </citation>
    <scope>IDENTIFICATION</scope>
</reference>
<evidence type="ECO:0000313" key="1">
    <source>
        <dbReference type="Proteomes" id="UP000887579"/>
    </source>
</evidence>
<proteinExistence type="predicted"/>
<dbReference type="Proteomes" id="UP000887579">
    <property type="component" value="Unplaced"/>
</dbReference>
<organism evidence="1 2">
    <name type="scientific">Panagrolaimus sp. ES5</name>
    <dbReference type="NCBI Taxonomy" id="591445"/>
    <lineage>
        <taxon>Eukaryota</taxon>
        <taxon>Metazoa</taxon>
        <taxon>Ecdysozoa</taxon>
        <taxon>Nematoda</taxon>
        <taxon>Chromadorea</taxon>
        <taxon>Rhabditida</taxon>
        <taxon>Tylenchina</taxon>
        <taxon>Panagrolaimomorpha</taxon>
        <taxon>Panagrolaimoidea</taxon>
        <taxon>Panagrolaimidae</taxon>
        <taxon>Panagrolaimus</taxon>
    </lineage>
</organism>
<sequence length="1821" mass="209431">MSLRNSGERIAALSKLSDFYHANDLRAIKDSNSWKKSSKSSECLNFGRNLNEDKFSKAKSANNSALSLHIAAYENNSVEAKKDLDGCKMETQRKGEGLAKKWGTLYHIVDGSKSFFQNRFDFPRQEQDQASRPSVMQFSASQRLLNPNKLPGKYQRTVMEDASVNDEVKVKLAELERENFVLKEQLNESKQNVERVNKENDALKTANQTLEKSALEKSNNYLHIDKERETLLIDKARYQSENTQLKHQKELLEAQTTRLLSEKRSLTEDIQSVKDDYQKALQKIAKLQTDIDDFQSEKALLAHDKERWAQEKELYGKNREWYMNELADRDKTISSLRLQIVQLERDITIKNAELGNAVDEFTLKNESLTARLEEQEEECRALRERNTELKNESRTNVENISAELQVKERLIHTYKEEVESLKAELECFKSDETELREALTQKDAALVAVNEENKRIADEASQQVSDRETQIVQLQDELDKANELLKFGTSGLPGSDISAFSASAAELLSSGTSLSSIYAQHSKVLAELAEEKQKQKDLEDYVRTILNDLKKNAPNVLLIRKENDTLHVENDELRRQLTHAFDERDHLRTESGNVGRELKFTRTELLSAQHENSTLKKQVQKLLYVAEQSTGHYDPDVSENDVVVFSNIRELHERNIELIQQLEELKRSNEESVKQARQEEIESLHLKLSEFSHEIEMLRDSQEKTSFIINQLEKQRDGYKEELEHRQRSPMKSLNNSRNFVEPDVNNEWKIKFEKLEEQLRYIVNDKQKTEETLNERVNSQMELISQLRVTNGRIESDLEYQKKNQETAFKKVNEFEKEISKKNEQIAKHKAQLDSDEQRIQKLTNELFQKQDELTKLNVNLRLLNDKYDVARNNAVSYEAQVKVLRENRYSAERTNLTLEGIENILKVKEKEKIEQMKSQLDVLMIERDNYRNAVEDLRSHSDRRNMELQATLGEAVAAKDKLQIELKYHREQYNGLEQLLEKTQAENTELLKKFEELKSADLSVDGLNKEIQQLRNKNLYHEKQLTEQRAQLDQLKARLEAKDKELDELQRLTQGFETTMTSQDELQTQQQTRLQQECKELTTELENARKTIEELNAKVFDAEARESNYSHSMDTIRHEYQVQIAELQKSLANYQNQVEGKTKEITELLSSLQNAQSDRDNIDSRVKLLDDQLVAAEKQIAELKSDLKSSNERFESASNEHDAMVSRLRNSVVLLEKEKARLTEELSELQTRDHEQKLNMDTLYDKIQSLTQDSLLNSQLDTSSSGLNTSQSADNSLTAVVDILRKIKDKEMEMRMAAEIELSRIKAQAHIDEQQINQLSGQVEELNRQVQINGQLMNEKNELVNRLGSLQSVQRRNEALQNELNGVRGRVTALEHEIQRLNYELEKVSRAKEAAESQYSATAQELAQVKKDLAEVRQRCSEAEKQITQGVASPADAQKLAELENEKNNLAKKLAETTENMQKIKTLARKYRDEHSTCTGNITQLQSQIAKLEAEKKQIQEEALPPNMPYGIKKAVTAKQTEINNLKVEITALNERINTLTATNNEMKQQLEDARNKANASSEMDMRVKSLTNAFNNIKNRTAEQDVELKQLKNERDQYLAQVESLKAEIAAQAAMPSESDANLISESSANEPSTPTRKRTIQDVIEADFGVPSGAIAKKSRPEVDATQQVDEEVSNDLVYMAEQSNDAPDRVPSVEQRGDEQMDEDIVPEDGDNIDFNDQDYYGVQDAESFPEPPNLAHEEENNDDEQYEDYENAGLPNYPQDEEGDDTMGEEDFDEAEEGDDDDEGDIHSEEPDEGEEFYEDNNGDNDSDDDIVVLS</sequence>
<protein>
    <submittedName>
        <fullName evidence="2">Nucleoprotein TPR</fullName>
    </submittedName>
</protein>
<dbReference type="WBParaSite" id="ES5_v2.g7087.t1">
    <property type="protein sequence ID" value="ES5_v2.g7087.t1"/>
    <property type="gene ID" value="ES5_v2.g7087"/>
</dbReference>
<evidence type="ECO:0000313" key="2">
    <source>
        <dbReference type="WBParaSite" id="ES5_v2.g7087.t1"/>
    </source>
</evidence>
<accession>A0AC34GR96</accession>